<dbReference type="Proteomes" id="UP001568358">
    <property type="component" value="Unassembled WGS sequence"/>
</dbReference>
<name>A0ABV4JZN6_9BACT</name>
<evidence type="ECO:0000256" key="2">
    <source>
        <dbReference type="ARBA" id="ARBA00022670"/>
    </source>
</evidence>
<dbReference type="InterPro" id="IPR038765">
    <property type="entry name" value="Papain-like_cys_pep_sf"/>
</dbReference>
<dbReference type="PROSITE" id="PS51935">
    <property type="entry name" value="NLPC_P60"/>
    <property type="match status" value="1"/>
</dbReference>
<keyword evidence="4" id="KW-0788">Thiol protease</keyword>
<dbReference type="Gene3D" id="3.90.1720.10">
    <property type="entry name" value="endopeptidase domain like (from Nostoc punctiforme)"/>
    <property type="match status" value="1"/>
</dbReference>
<evidence type="ECO:0000256" key="1">
    <source>
        <dbReference type="ARBA" id="ARBA00007074"/>
    </source>
</evidence>
<comment type="caution">
    <text evidence="7">The sequence shown here is derived from an EMBL/GenBank/DDBJ whole genome shotgun (WGS) entry which is preliminary data.</text>
</comment>
<feature type="domain" description="NlpC/P60" evidence="5">
    <location>
        <begin position="1"/>
        <end position="136"/>
    </location>
</feature>
<dbReference type="SUPFAM" id="SSF54001">
    <property type="entry name" value="Cysteine proteinases"/>
    <property type="match status" value="1"/>
</dbReference>
<protein>
    <submittedName>
        <fullName evidence="7">NlpC/P60 family protein</fullName>
    </submittedName>
</protein>
<keyword evidence="3" id="KW-0378">Hydrolase</keyword>
<evidence type="ECO:0000313" key="8">
    <source>
        <dbReference type="Proteomes" id="UP001568358"/>
    </source>
</evidence>
<accession>A0ABV4JZN6</accession>
<evidence type="ECO:0000313" key="7">
    <source>
        <dbReference type="EMBL" id="MEZ6854998.1"/>
    </source>
</evidence>
<reference evidence="7 8" key="1">
    <citation type="submission" date="2024-07" db="EMBL/GenBank/DDBJ databases">
        <title>Active virus-host system and metabolic interactions in a Lokiarchaeon culture.</title>
        <authorList>
            <person name="Ponce Toledo R.I."/>
            <person name="Rodrigues Oliveira T."/>
            <person name="Schleper C."/>
        </authorList>
    </citation>
    <scope>NUCLEOTIDE SEQUENCE [LARGE SCALE GENOMIC DNA]</scope>
    <source>
        <strain evidence="7 8">B35</strain>
    </source>
</reference>
<dbReference type="RefSeq" id="WP_371150843.1">
    <property type="nucleotide sequence ID" value="NZ_JBFSOO010000010.1"/>
</dbReference>
<dbReference type="EMBL" id="JBFSOO010000019">
    <property type="protein sequence ID" value="MEZ6854998.1"/>
    <property type="molecule type" value="Genomic_DNA"/>
</dbReference>
<comment type="similarity">
    <text evidence="1">Belongs to the peptidase C40 family.</text>
</comment>
<dbReference type="EMBL" id="JBFSOO010000010">
    <property type="protein sequence ID" value="MEZ6854357.1"/>
    <property type="molecule type" value="Genomic_DNA"/>
</dbReference>
<organism evidence="7 8">
    <name type="scientific">Halodesulfovibrio aestuarii</name>
    <dbReference type="NCBI Taxonomy" id="126333"/>
    <lineage>
        <taxon>Bacteria</taxon>
        <taxon>Pseudomonadati</taxon>
        <taxon>Thermodesulfobacteriota</taxon>
        <taxon>Desulfovibrionia</taxon>
        <taxon>Desulfovibrionales</taxon>
        <taxon>Desulfovibrionaceae</taxon>
        <taxon>Halodesulfovibrio</taxon>
    </lineage>
</organism>
<dbReference type="Pfam" id="PF00877">
    <property type="entry name" value="NLPC_P60"/>
    <property type="match status" value="1"/>
</dbReference>
<evidence type="ECO:0000256" key="4">
    <source>
        <dbReference type="ARBA" id="ARBA00022807"/>
    </source>
</evidence>
<keyword evidence="2" id="KW-0645">Protease</keyword>
<sequence length="137" mass="15545">MDNTLRALCNGRYVPEGRGEPDAYGVHQFDCWGFVMAIFAHFGVEVPDYTEHPDNFDHVAKRYESASTSPLWERIDTPQVPCLVAMATVRPDVCNHFGVYLGNGVFVHVQKKSGVHTARVDSAPWTRFVHSFWRYVG</sequence>
<gene>
    <name evidence="6" type="ORF">AB2Z07_12605</name>
    <name evidence="7" type="ORF">AB2Z07_16100</name>
</gene>
<proteinExistence type="inferred from homology"/>
<evidence type="ECO:0000259" key="5">
    <source>
        <dbReference type="PROSITE" id="PS51935"/>
    </source>
</evidence>
<evidence type="ECO:0000256" key="3">
    <source>
        <dbReference type="ARBA" id="ARBA00022801"/>
    </source>
</evidence>
<dbReference type="InterPro" id="IPR000064">
    <property type="entry name" value="NLP_P60_dom"/>
</dbReference>
<keyword evidence="8" id="KW-1185">Reference proteome</keyword>
<evidence type="ECO:0000313" key="6">
    <source>
        <dbReference type="EMBL" id="MEZ6854357.1"/>
    </source>
</evidence>